<dbReference type="NCBIfam" id="NF000908">
    <property type="entry name" value="PRK00089.1"/>
    <property type="match status" value="1"/>
</dbReference>
<dbReference type="NCBIfam" id="TIGR00436">
    <property type="entry name" value="era"/>
    <property type="match status" value="1"/>
</dbReference>
<keyword evidence="3" id="KW-0694">RNA-binding</keyword>
<evidence type="ECO:0000259" key="6">
    <source>
        <dbReference type="PROSITE" id="PS51713"/>
    </source>
</evidence>
<dbReference type="InterPro" id="IPR005662">
    <property type="entry name" value="GTPase_Era-like"/>
</dbReference>
<dbReference type="GO" id="GO:0005829">
    <property type="term" value="C:cytosol"/>
    <property type="evidence" value="ECO:0007669"/>
    <property type="project" value="TreeGrafter"/>
</dbReference>
<sequence>MQSNQAHQNFSEQSTWRTINIDHPPLENGIWNMSTKEHCGFIGLIGRPNVGKSTLLNKLIGQDLSITTPKPQTTRNRLLGIRTQGTSQMVFIDTPGIHESNIPLNRKMIEYAVQTLEETDLNLWLIEPLKSHFKEPHPDDKKILGLISNCRSKTMLVINKIDLADRERNLRTIDTFSQLGSFDEIIPLSALKSTNLDSLLEQLERYLPEHPFFFENDQLTDASERFLVAELVREQIFRKLQQELPYSTAVQVERFQEDPDCLKLDCLICVERESQKGILIGKSGSMLKQIGTAAREKIERLLGQRVFLALHVKVVKQWTRKKHHLQALGYQ</sequence>
<dbReference type="InterPro" id="IPR006073">
    <property type="entry name" value="GTP-bd"/>
</dbReference>
<dbReference type="Gene3D" id="3.30.300.20">
    <property type="match status" value="1"/>
</dbReference>
<evidence type="ECO:0000256" key="4">
    <source>
        <dbReference type="ARBA" id="ARBA00023134"/>
    </source>
</evidence>
<dbReference type="PROSITE" id="PS51713">
    <property type="entry name" value="G_ERA"/>
    <property type="match status" value="1"/>
</dbReference>
<evidence type="ECO:0000256" key="1">
    <source>
        <dbReference type="ARBA" id="ARBA00007921"/>
    </source>
</evidence>
<dbReference type="HAMAP" id="MF_00367">
    <property type="entry name" value="GTPase_Era"/>
    <property type="match status" value="1"/>
</dbReference>
<evidence type="ECO:0000256" key="2">
    <source>
        <dbReference type="ARBA" id="ARBA00022741"/>
    </source>
</evidence>
<dbReference type="CDD" id="cd22534">
    <property type="entry name" value="KH-II_Era"/>
    <property type="match status" value="1"/>
</dbReference>
<dbReference type="AlphaFoldDB" id="A0A382CUV3"/>
<dbReference type="FunFam" id="3.30.300.20:FF:000003">
    <property type="entry name" value="GTPase Era"/>
    <property type="match status" value="1"/>
</dbReference>
<dbReference type="InterPro" id="IPR005225">
    <property type="entry name" value="Small_GTP-bd"/>
</dbReference>
<dbReference type="SUPFAM" id="SSF52540">
    <property type="entry name" value="P-loop containing nucleoside triphosphate hydrolases"/>
    <property type="match status" value="1"/>
</dbReference>
<dbReference type="EMBL" id="UINC01035923">
    <property type="protein sequence ID" value="SVB29097.1"/>
    <property type="molecule type" value="Genomic_DNA"/>
</dbReference>
<gene>
    <name evidence="7" type="ORF">METZ01_LOCUS181951</name>
</gene>
<dbReference type="Pfam" id="PF07650">
    <property type="entry name" value="KH_2"/>
    <property type="match status" value="1"/>
</dbReference>
<reference evidence="7" key="1">
    <citation type="submission" date="2018-05" db="EMBL/GenBank/DDBJ databases">
        <authorList>
            <person name="Lanie J.A."/>
            <person name="Ng W.-L."/>
            <person name="Kazmierczak K.M."/>
            <person name="Andrzejewski T.M."/>
            <person name="Davidsen T.M."/>
            <person name="Wayne K.J."/>
            <person name="Tettelin H."/>
            <person name="Glass J.I."/>
            <person name="Rusch D."/>
            <person name="Podicherti R."/>
            <person name="Tsui H.-C.T."/>
            <person name="Winkler M.E."/>
        </authorList>
    </citation>
    <scope>NUCLEOTIDE SEQUENCE</scope>
</reference>
<dbReference type="PROSITE" id="PS50823">
    <property type="entry name" value="KH_TYPE_2"/>
    <property type="match status" value="1"/>
</dbReference>
<dbReference type="PANTHER" id="PTHR42698:SF1">
    <property type="entry name" value="GTPASE ERA, MITOCHONDRIAL"/>
    <property type="match status" value="1"/>
</dbReference>
<dbReference type="GO" id="GO:0019843">
    <property type="term" value="F:rRNA binding"/>
    <property type="evidence" value="ECO:0007669"/>
    <property type="project" value="TreeGrafter"/>
</dbReference>
<comment type="similarity">
    <text evidence="1">Belongs to the TRAFAC class TrmE-Era-EngA-EngB-Septin-like GTPase superfamily. Era GTPase family.</text>
</comment>
<dbReference type="SUPFAM" id="SSF54814">
    <property type="entry name" value="Prokaryotic type KH domain (KH-domain type II)"/>
    <property type="match status" value="1"/>
</dbReference>
<feature type="domain" description="KH type-2" evidence="5">
    <location>
        <begin position="232"/>
        <end position="316"/>
    </location>
</feature>
<evidence type="ECO:0000256" key="3">
    <source>
        <dbReference type="ARBA" id="ARBA00022884"/>
    </source>
</evidence>
<accession>A0A382CUV3</accession>
<protein>
    <recommendedName>
        <fullName evidence="8">Era-type G domain-containing protein</fullName>
    </recommendedName>
</protein>
<dbReference type="InterPro" id="IPR027417">
    <property type="entry name" value="P-loop_NTPase"/>
</dbReference>
<feature type="domain" description="Era-type G" evidence="6">
    <location>
        <begin position="38"/>
        <end position="209"/>
    </location>
</feature>
<evidence type="ECO:0000259" key="5">
    <source>
        <dbReference type="PROSITE" id="PS50823"/>
    </source>
</evidence>
<proteinExistence type="inferred from homology"/>
<dbReference type="InterPro" id="IPR030388">
    <property type="entry name" value="G_ERA_dom"/>
</dbReference>
<dbReference type="InterPro" id="IPR004044">
    <property type="entry name" value="KH_dom_type_2"/>
</dbReference>
<dbReference type="InterPro" id="IPR015946">
    <property type="entry name" value="KH_dom-like_a/b"/>
</dbReference>
<dbReference type="GO" id="GO:0043024">
    <property type="term" value="F:ribosomal small subunit binding"/>
    <property type="evidence" value="ECO:0007669"/>
    <property type="project" value="TreeGrafter"/>
</dbReference>
<dbReference type="InterPro" id="IPR009019">
    <property type="entry name" value="KH_sf_prok-type"/>
</dbReference>
<dbReference type="PANTHER" id="PTHR42698">
    <property type="entry name" value="GTPASE ERA"/>
    <property type="match status" value="1"/>
</dbReference>
<evidence type="ECO:0008006" key="8">
    <source>
        <dbReference type="Google" id="ProtNLM"/>
    </source>
</evidence>
<keyword evidence="4" id="KW-0342">GTP-binding</keyword>
<dbReference type="GO" id="GO:0005525">
    <property type="term" value="F:GTP binding"/>
    <property type="evidence" value="ECO:0007669"/>
    <property type="project" value="UniProtKB-KW"/>
</dbReference>
<evidence type="ECO:0000313" key="7">
    <source>
        <dbReference type="EMBL" id="SVB29097.1"/>
    </source>
</evidence>
<dbReference type="Gene3D" id="3.40.50.300">
    <property type="entry name" value="P-loop containing nucleotide triphosphate hydrolases"/>
    <property type="match status" value="1"/>
</dbReference>
<dbReference type="NCBIfam" id="TIGR00231">
    <property type="entry name" value="small_GTP"/>
    <property type="match status" value="1"/>
</dbReference>
<keyword evidence="2" id="KW-0547">Nucleotide-binding</keyword>
<name>A0A382CUV3_9ZZZZ</name>
<dbReference type="CDD" id="cd04163">
    <property type="entry name" value="Era"/>
    <property type="match status" value="1"/>
</dbReference>
<dbReference type="GO" id="GO:0000028">
    <property type="term" value="P:ribosomal small subunit assembly"/>
    <property type="evidence" value="ECO:0007669"/>
    <property type="project" value="TreeGrafter"/>
</dbReference>
<dbReference type="Pfam" id="PF01926">
    <property type="entry name" value="MMR_HSR1"/>
    <property type="match status" value="1"/>
</dbReference>
<organism evidence="7">
    <name type="scientific">marine metagenome</name>
    <dbReference type="NCBI Taxonomy" id="408172"/>
    <lineage>
        <taxon>unclassified sequences</taxon>
        <taxon>metagenomes</taxon>
        <taxon>ecological metagenomes</taxon>
    </lineage>
</organism>